<feature type="compositionally biased region" description="Low complexity" evidence="1">
    <location>
        <begin position="107"/>
        <end position="154"/>
    </location>
</feature>
<gene>
    <name evidence="2" type="ORF">GFH48_12330</name>
</gene>
<evidence type="ECO:0008006" key="4">
    <source>
        <dbReference type="Google" id="ProtNLM"/>
    </source>
</evidence>
<dbReference type="AlphaFoldDB" id="A0A5Q0LAG5"/>
<protein>
    <recommendedName>
        <fullName evidence="4">Lipoprotein</fullName>
    </recommendedName>
</protein>
<reference evidence="2 3" key="1">
    <citation type="submission" date="2019-10" db="EMBL/GenBank/DDBJ databases">
        <title>A novel species.</title>
        <authorList>
            <person name="Gao J."/>
        </authorList>
    </citation>
    <scope>NUCLEOTIDE SEQUENCE [LARGE SCALE GENOMIC DNA]</scope>
    <source>
        <strain evidence="2 3">QMT-28</strain>
    </source>
</reference>
<dbReference type="EMBL" id="CP045643">
    <property type="protein sequence ID" value="QFZ73928.1"/>
    <property type="molecule type" value="Genomic_DNA"/>
</dbReference>
<dbReference type="Proteomes" id="UP000326179">
    <property type="component" value="Chromosome"/>
</dbReference>
<sequence>MSSFTPPSRTPSGPRRRSLLTSAAGAAVLVGCSAPESSSPAGTAGRSPSAADAARARAARESETLAARYADVIAAHPPLAKLLDPLRTEVVRHAQAFGATGSRPGDSPSASPSASPAASSAGSPSASSASSASASPSASLSAASSAPASATVSPAVPVRAKDALAGLATVELALVDRRTTALLDVPGELARLLASVAAAGAAHAFLLTEEAK</sequence>
<evidence type="ECO:0000313" key="3">
    <source>
        <dbReference type="Proteomes" id="UP000326179"/>
    </source>
</evidence>
<feature type="region of interest" description="Disordered" evidence="1">
    <location>
        <begin position="33"/>
        <end position="62"/>
    </location>
</feature>
<dbReference type="PROSITE" id="PS51318">
    <property type="entry name" value="TAT"/>
    <property type="match status" value="1"/>
</dbReference>
<dbReference type="KEGG" id="sfy:GFH48_12330"/>
<organism evidence="2 3">
    <name type="scientific">Streptomyces fagopyri</name>
    <dbReference type="NCBI Taxonomy" id="2662397"/>
    <lineage>
        <taxon>Bacteria</taxon>
        <taxon>Bacillati</taxon>
        <taxon>Actinomycetota</taxon>
        <taxon>Actinomycetes</taxon>
        <taxon>Kitasatosporales</taxon>
        <taxon>Streptomycetaceae</taxon>
        <taxon>Streptomyces</taxon>
    </lineage>
</organism>
<accession>A0A5Q0LAG5</accession>
<keyword evidence="3" id="KW-1185">Reference proteome</keyword>
<feature type="compositionally biased region" description="Low complexity" evidence="1">
    <location>
        <begin position="44"/>
        <end position="53"/>
    </location>
</feature>
<dbReference type="InterPro" id="IPR006311">
    <property type="entry name" value="TAT_signal"/>
</dbReference>
<evidence type="ECO:0000313" key="2">
    <source>
        <dbReference type="EMBL" id="QFZ73928.1"/>
    </source>
</evidence>
<evidence type="ECO:0000256" key="1">
    <source>
        <dbReference type="SAM" id="MobiDB-lite"/>
    </source>
</evidence>
<dbReference type="RefSeq" id="WP_153288278.1">
    <property type="nucleotide sequence ID" value="NZ_CP045643.1"/>
</dbReference>
<proteinExistence type="predicted"/>
<name>A0A5Q0LAG5_9ACTN</name>
<feature type="region of interest" description="Disordered" evidence="1">
    <location>
        <begin position="94"/>
        <end position="154"/>
    </location>
</feature>